<evidence type="ECO:0000313" key="1">
    <source>
        <dbReference type="EMBL" id="KKM01323.1"/>
    </source>
</evidence>
<dbReference type="AlphaFoldDB" id="A0A0F9JQT7"/>
<sequence length="72" mass="7961">MINKPRKYRVGRPINGITINGLEYVLDCLGGDYVLFDTEIDAVSYLVEKTGEPALNIIADFNSGALVLEEDK</sequence>
<organism evidence="1">
    <name type="scientific">marine sediment metagenome</name>
    <dbReference type="NCBI Taxonomy" id="412755"/>
    <lineage>
        <taxon>unclassified sequences</taxon>
        <taxon>metagenomes</taxon>
        <taxon>ecological metagenomes</taxon>
    </lineage>
</organism>
<dbReference type="EMBL" id="LAZR01017227">
    <property type="protein sequence ID" value="KKM01323.1"/>
    <property type="molecule type" value="Genomic_DNA"/>
</dbReference>
<accession>A0A0F9JQT7</accession>
<comment type="caution">
    <text evidence="1">The sequence shown here is derived from an EMBL/GenBank/DDBJ whole genome shotgun (WGS) entry which is preliminary data.</text>
</comment>
<protein>
    <submittedName>
        <fullName evidence="1">Uncharacterized protein</fullName>
    </submittedName>
</protein>
<gene>
    <name evidence="1" type="ORF">LCGC14_1795620</name>
</gene>
<name>A0A0F9JQT7_9ZZZZ</name>
<proteinExistence type="predicted"/>
<reference evidence="1" key="1">
    <citation type="journal article" date="2015" name="Nature">
        <title>Complex archaea that bridge the gap between prokaryotes and eukaryotes.</title>
        <authorList>
            <person name="Spang A."/>
            <person name="Saw J.H."/>
            <person name="Jorgensen S.L."/>
            <person name="Zaremba-Niedzwiedzka K."/>
            <person name="Martijn J."/>
            <person name="Lind A.E."/>
            <person name="van Eijk R."/>
            <person name="Schleper C."/>
            <person name="Guy L."/>
            <person name="Ettema T.J."/>
        </authorList>
    </citation>
    <scope>NUCLEOTIDE SEQUENCE</scope>
</reference>